<keyword evidence="1" id="KW-0732">Signal</keyword>
<reference evidence="2" key="1">
    <citation type="submission" date="2022-11" db="EMBL/GenBank/DDBJ databases">
        <title>Chromosomal genome sequence assembly and mating type (MAT) locus characterization of the leprose asexual lichenized fungus Lepraria neglecta (Nyl.) Erichsen.</title>
        <authorList>
            <person name="Allen J.L."/>
            <person name="Pfeffer B."/>
        </authorList>
    </citation>
    <scope>NUCLEOTIDE SEQUENCE</scope>
    <source>
        <strain evidence="2">Allen 5258</strain>
    </source>
</reference>
<dbReference type="Proteomes" id="UP001276659">
    <property type="component" value="Unassembled WGS sequence"/>
</dbReference>
<organism evidence="2 3">
    <name type="scientific">Lepraria neglecta</name>
    <dbReference type="NCBI Taxonomy" id="209136"/>
    <lineage>
        <taxon>Eukaryota</taxon>
        <taxon>Fungi</taxon>
        <taxon>Dikarya</taxon>
        <taxon>Ascomycota</taxon>
        <taxon>Pezizomycotina</taxon>
        <taxon>Lecanoromycetes</taxon>
        <taxon>OSLEUM clade</taxon>
        <taxon>Lecanoromycetidae</taxon>
        <taxon>Lecanorales</taxon>
        <taxon>Lecanorineae</taxon>
        <taxon>Stereocaulaceae</taxon>
        <taxon>Lepraria</taxon>
    </lineage>
</organism>
<dbReference type="AlphaFoldDB" id="A0AAD9Z6A6"/>
<dbReference type="EMBL" id="JASNWA010000009">
    <property type="protein sequence ID" value="KAK3170303.1"/>
    <property type="molecule type" value="Genomic_DNA"/>
</dbReference>
<keyword evidence="3" id="KW-1185">Reference proteome</keyword>
<evidence type="ECO:0000256" key="1">
    <source>
        <dbReference type="SAM" id="SignalP"/>
    </source>
</evidence>
<sequence>MYLQKLLTVATLLFLGVSSLPQAITTDPSTDTPISPTDTIAALAQEPAMTGAPTGMPTGFGGPGGEWWMRYRGEWKNEGKGNFQSFNPQMKNVQFGSNTKIGGDLTATNTFGSTFQTGTTENLALANDAGAGAGAGAGGDTSLTVAASGSATVYPTGTTKKFRREILGLDDEE</sequence>
<proteinExistence type="predicted"/>
<evidence type="ECO:0000313" key="2">
    <source>
        <dbReference type="EMBL" id="KAK3170303.1"/>
    </source>
</evidence>
<feature type="chain" id="PRO_5042011063" evidence="1">
    <location>
        <begin position="20"/>
        <end position="173"/>
    </location>
</feature>
<protein>
    <submittedName>
        <fullName evidence="2">Uncharacterized protein</fullName>
    </submittedName>
</protein>
<evidence type="ECO:0000313" key="3">
    <source>
        <dbReference type="Proteomes" id="UP001276659"/>
    </source>
</evidence>
<accession>A0AAD9Z6A6</accession>
<gene>
    <name evidence="2" type="ORF">OEA41_009690</name>
</gene>
<comment type="caution">
    <text evidence="2">The sequence shown here is derived from an EMBL/GenBank/DDBJ whole genome shotgun (WGS) entry which is preliminary data.</text>
</comment>
<feature type="signal peptide" evidence="1">
    <location>
        <begin position="1"/>
        <end position="19"/>
    </location>
</feature>
<name>A0AAD9Z6A6_9LECA</name>